<dbReference type="GO" id="GO:0005886">
    <property type="term" value="C:plasma membrane"/>
    <property type="evidence" value="ECO:0007669"/>
    <property type="project" value="UniProtKB-SubCell"/>
</dbReference>
<dbReference type="RefSeq" id="WP_148859860.1">
    <property type="nucleotide sequence ID" value="NZ_PHNJ01000014.1"/>
</dbReference>
<evidence type="ECO:0000256" key="7">
    <source>
        <dbReference type="RuleBase" id="RU363032"/>
    </source>
</evidence>
<dbReference type="PANTHER" id="PTHR30151">
    <property type="entry name" value="ALKANE SULFONATE ABC TRANSPORTER-RELATED, MEMBRANE SUBUNIT"/>
    <property type="match status" value="1"/>
</dbReference>
<dbReference type="InterPro" id="IPR000515">
    <property type="entry name" value="MetI-like"/>
</dbReference>
<dbReference type="Gene3D" id="1.10.3720.10">
    <property type="entry name" value="MetI-like"/>
    <property type="match status" value="1"/>
</dbReference>
<sequence length="276" mass="29748">MSAESLERLQRQVGNWTVPLPSKRVRQLLSIALFLALWSAAVRVGFLGFDKFVGPETTFQTMLSALGGTPMTDGGETIYEHSAYSALRVLVAVTIAILVAIPLGLTIGTSRRWEDALFPALEVFRPVPPVAWVPIALLLMPTFRSGVIFVVFVGAFFPILVNTIEGVRTVEEEYVQAAASLGAESRDIFRHVIIPATLPSIVTGVSLGVGLAWITVVAAEMIAGGVGIGYIIFQAYRLLQTDVVAVGMIAIGFLGYVSAAAVHQTGNYLTRWQEID</sequence>
<keyword evidence="3" id="KW-1003">Cell membrane</keyword>
<feature type="transmembrane region" description="Helical" evidence="7">
    <location>
        <begin position="89"/>
        <end position="109"/>
    </location>
</feature>
<evidence type="ECO:0000256" key="3">
    <source>
        <dbReference type="ARBA" id="ARBA00022475"/>
    </source>
</evidence>
<dbReference type="GO" id="GO:0055085">
    <property type="term" value="P:transmembrane transport"/>
    <property type="evidence" value="ECO:0007669"/>
    <property type="project" value="InterPro"/>
</dbReference>
<dbReference type="Pfam" id="PF00528">
    <property type="entry name" value="BPD_transp_1"/>
    <property type="match status" value="1"/>
</dbReference>
<dbReference type="CDD" id="cd06261">
    <property type="entry name" value="TM_PBP2"/>
    <property type="match status" value="1"/>
</dbReference>
<dbReference type="EMBL" id="PHNJ01000014">
    <property type="protein sequence ID" value="TYL36877.1"/>
    <property type="molecule type" value="Genomic_DNA"/>
</dbReference>
<feature type="transmembrane region" description="Helical" evidence="7">
    <location>
        <begin position="130"/>
        <end position="157"/>
    </location>
</feature>
<evidence type="ECO:0000313" key="10">
    <source>
        <dbReference type="Proteomes" id="UP000766904"/>
    </source>
</evidence>
<feature type="domain" description="ABC transmembrane type-1" evidence="8">
    <location>
        <begin position="82"/>
        <end position="261"/>
    </location>
</feature>
<dbReference type="InterPro" id="IPR035906">
    <property type="entry name" value="MetI-like_sf"/>
</dbReference>
<evidence type="ECO:0000313" key="9">
    <source>
        <dbReference type="EMBL" id="TYL36877.1"/>
    </source>
</evidence>
<proteinExistence type="inferred from homology"/>
<comment type="similarity">
    <text evidence="7">Belongs to the binding-protein-dependent transport system permease family.</text>
</comment>
<name>A0A8J8TQU5_9EURY</name>
<dbReference type="AlphaFoldDB" id="A0A8J8TQU5"/>
<evidence type="ECO:0000259" key="8">
    <source>
        <dbReference type="PROSITE" id="PS50928"/>
    </source>
</evidence>
<keyword evidence="6 7" id="KW-0472">Membrane</keyword>
<keyword evidence="5 7" id="KW-1133">Transmembrane helix</keyword>
<dbReference type="PANTHER" id="PTHR30151:SF0">
    <property type="entry name" value="ABC TRANSPORTER PERMEASE PROTEIN MJ0413-RELATED"/>
    <property type="match status" value="1"/>
</dbReference>
<feature type="transmembrane region" description="Helical" evidence="7">
    <location>
        <begin position="243"/>
        <end position="262"/>
    </location>
</feature>
<feature type="transmembrane region" description="Helical" evidence="7">
    <location>
        <begin position="28"/>
        <end position="49"/>
    </location>
</feature>
<dbReference type="SUPFAM" id="SSF161098">
    <property type="entry name" value="MetI-like"/>
    <property type="match status" value="1"/>
</dbReference>
<keyword evidence="10" id="KW-1185">Reference proteome</keyword>
<keyword evidence="2 7" id="KW-0813">Transport</keyword>
<comment type="subcellular location">
    <subcellularLocation>
        <location evidence="1 7">Cell membrane</location>
        <topology evidence="1 7">Multi-pass membrane protein</topology>
    </subcellularLocation>
</comment>
<evidence type="ECO:0000256" key="1">
    <source>
        <dbReference type="ARBA" id="ARBA00004651"/>
    </source>
</evidence>
<accession>A0A8J8TQU5</accession>
<evidence type="ECO:0000256" key="2">
    <source>
        <dbReference type="ARBA" id="ARBA00022448"/>
    </source>
</evidence>
<gene>
    <name evidence="9" type="ORF">CV102_20430</name>
</gene>
<organism evidence="9 10">
    <name type="scientific">Natronococcus pandeyae</name>
    <dbReference type="NCBI Taxonomy" id="2055836"/>
    <lineage>
        <taxon>Archaea</taxon>
        <taxon>Methanobacteriati</taxon>
        <taxon>Methanobacteriota</taxon>
        <taxon>Stenosarchaea group</taxon>
        <taxon>Halobacteria</taxon>
        <taxon>Halobacteriales</taxon>
        <taxon>Natrialbaceae</taxon>
        <taxon>Natronococcus</taxon>
    </lineage>
</organism>
<protein>
    <submittedName>
        <fullName evidence="9">ABC transporter permease</fullName>
    </submittedName>
</protein>
<evidence type="ECO:0000256" key="6">
    <source>
        <dbReference type="ARBA" id="ARBA00023136"/>
    </source>
</evidence>
<evidence type="ECO:0000256" key="4">
    <source>
        <dbReference type="ARBA" id="ARBA00022692"/>
    </source>
</evidence>
<evidence type="ECO:0000256" key="5">
    <source>
        <dbReference type="ARBA" id="ARBA00022989"/>
    </source>
</evidence>
<feature type="transmembrane region" description="Helical" evidence="7">
    <location>
        <begin position="210"/>
        <end position="231"/>
    </location>
</feature>
<keyword evidence="4 7" id="KW-0812">Transmembrane</keyword>
<reference evidence="9" key="1">
    <citation type="submission" date="2017-11" db="EMBL/GenBank/DDBJ databases">
        <authorList>
            <person name="Kajale S.C."/>
            <person name="Sharma A."/>
        </authorList>
    </citation>
    <scope>NUCLEOTIDE SEQUENCE</scope>
    <source>
        <strain evidence="9">LS1_42</strain>
    </source>
</reference>
<dbReference type="OrthoDB" id="50379at2157"/>
<dbReference type="Proteomes" id="UP000766904">
    <property type="component" value="Unassembled WGS sequence"/>
</dbReference>
<comment type="caution">
    <text evidence="9">The sequence shown here is derived from an EMBL/GenBank/DDBJ whole genome shotgun (WGS) entry which is preliminary data.</text>
</comment>
<dbReference type="FunFam" id="1.10.3720.10:FF:000003">
    <property type="entry name" value="Aliphatic sulfonate ABC transporter permease"/>
    <property type="match status" value="1"/>
</dbReference>
<dbReference type="PROSITE" id="PS50928">
    <property type="entry name" value="ABC_TM1"/>
    <property type="match status" value="1"/>
</dbReference>